<keyword evidence="3" id="KW-0539">Nucleus</keyword>
<dbReference type="InterPro" id="IPR012590">
    <property type="entry name" value="POPLD_dom"/>
</dbReference>
<accession>A0A0N4VH07</accession>
<dbReference type="GO" id="GO:0005655">
    <property type="term" value="C:nucleolar ribonuclease P complex"/>
    <property type="evidence" value="ECO:0007669"/>
    <property type="project" value="InterPro"/>
</dbReference>
<evidence type="ECO:0000259" key="5">
    <source>
        <dbReference type="Pfam" id="PF06978"/>
    </source>
</evidence>
<dbReference type="OrthoDB" id="442863at2759"/>
<gene>
    <name evidence="8" type="ORF">EVEC_LOCUS9453</name>
</gene>
<evidence type="ECO:0000256" key="2">
    <source>
        <dbReference type="ARBA" id="ARBA00022694"/>
    </source>
</evidence>
<keyword evidence="9" id="KW-1185">Reference proteome</keyword>
<evidence type="ECO:0000313" key="8">
    <source>
        <dbReference type="EMBL" id="VDD94702.1"/>
    </source>
</evidence>
<evidence type="ECO:0000313" key="9">
    <source>
        <dbReference type="Proteomes" id="UP000274131"/>
    </source>
</evidence>
<dbReference type="Proteomes" id="UP000274131">
    <property type="component" value="Unassembled WGS sequence"/>
</dbReference>
<evidence type="ECO:0000256" key="3">
    <source>
        <dbReference type="ARBA" id="ARBA00023242"/>
    </source>
</evidence>
<dbReference type="InterPro" id="IPR055079">
    <property type="entry name" value="POP1_C"/>
</dbReference>
<dbReference type="Pfam" id="PF06978">
    <property type="entry name" value="POP1_N"/>
    <property type="match status" value="2"/>
</dbReference>
<dbReference type="EMBL" id="UXUI01010061">
    <property type="protein sequence ID" value="VDD94702.1"/>
    <property type="molecule type" value="Genomic_DNA"/>
</dbReference>
<dbReference type="PANTHER" id="PTHR22731">
    <property type="entry name" value="RIBONUCLEASES P/MRP PROTEIN SUBUNIT POP1"/>
    <property type="match status" value="1"/>
</dbReference>
<reference evidence="10" key="1">
    <citation type="submission" date="2017-02" db="UniProtKB">
        <authorList>
            <consortium name="WormBaseParasite"/>
        </authorList>
    </citation>
    <scope>IDENTIFICATION</scope>
</reference>
<feature type="domain" description="Pop1 N-terminal" evidence="5">
    <location>
        <begin position="27"/>
        <end position="95"/>
    </location>
</feature>
<feature type="region of interest" description="Disordered" evidence="4">
    <location>
        <begin position="785"/>
        <end position="807"/>
    </location>
</feature>
<feature type="compositionally biased region" description="Basic and acidic residues" evidence="4">
    <location>
        <begin position="791"/>
        <end position="807"/>
    </location>
</feature>
<comment type="subcellular location">
    <subcellularLocation>
        <location evidence="1">Nucleus</location>
    </subcellularLocation>
</comment>
<feature type="domain" description="POP1 C-terminal" evidence="7">
    <location>
        <begin position="676"/>
        <end position="884"/>
    </location>
</feature>
<dbReference type="WBParaSite" id="EVEC_0001009601-mRNA-1">
    <property type="protein sequence ID" value="EVEC_0001009601-mRNA-1"/>
    <property type="gene ID" value="EVEC_0001009601"/>
</dbReference>
<dbReference type="GO" id="GO:0000172">
    <property type="term" value="C:ribonuclease MRP complex"/>
    <property type="evidence" value="ECO:0007669"/>
    <property type="project" value="InterPro"/>
</dbReference>
<organism evidence="10">
    <name type="scientific">Enterobius vermicularis</name>
    <name type="common">Human pinworm</name>
    <dbReference type="NCBI Taxonomy" id="51028"/>
    <lineage>
        <taxon>Eukaryota</taxon>
        <taxon>Metazoa</taxon>
        <taxon>Ecdysozoa</taxon>
        <taxon>Nematoda</taxon>
        <taxon>Chromadorea</taxon>
        <taxon>Rhabditida</taxon>
        <taxon>Spirurina</taxon>
        <taxon>Oxyuridomorpha</taxon>
        <taxon>Oxyuroidea</taxon>
        <taxon>Oxyuridae</taxon>
        <taxon>Enterobius</taxon>
    </lineage>
</organism>
<proteinExistence type="predicted"/>
<dbReference type="STRING" id="51028.A0A0N4VH07"/>
<dbReference type="Pfam" id="PF08170">
    <property type="entry name" value="POPLD"/>
    <property type="match status" value="1"/>
</dbReference>
<protein>
    <submittedName>
        <fullName evidence="10">Ribonucleases P/MRP protein subunit POP1</fullName>
    </submittedName>
</protein>
<evidence type="ECO:0000259" key="6">
    <source>
        <dbReference type="Pfam" id="PF08170"/>
    </source>
</evidence>
<dbReference type="InterPro" id="IPR039182">
    <property type="entry name" value="Pop1"/>
</dbReference>
<dbReference type="Pfam" id="PF22770">
    <property type="entry name" value="POP1_C"/>
    <property type="match status" value="1"/>
</dbReference>
<name>A0A0N4VH07_ENTVE</name>
<evidence type="ECO:0000313" key="10">
    <source>
        <dbReference type="WBParaSite" id="EVEC_0001009601-mRNA-1"/>
    </source>
</evidence>
<feature type="domain" description="Pop1 N-terminal" evidence="5">
    <location>
        <begin position="114"/>
        <end position="180"/>
    </location>
</feature>
<dbReference type="PANTHER" id="PTHR22731:SF3">
    <property type="entry name" value="RIBONUCLEASES P_MRP PROTEIN SUBUNIT POP1"/>
    <property type="match status" value="1"/>
</dbReference>
<sequence>MSRDENSQHTKGEKVEVRSREINVLDFVKSRMKQIAELLEAVDNAELVVGEVTKGPRTALQRLPRHMRRRAMSYNVKRLPRSQRRFALAVTKASKHRKKAPSRFWRRRPCNLLREYIRRQRKNVWLETHIWHAKRFRMIEKYGYKLAVQSFQRSFRPSYRDSVRHCAVQDISFLNCFQITVEDRQWLISTLSVLFPPSASPTLAYKTSLNGTFEISSLLYEPGEYPRGFIGPVRFMWCKKKYLFSNIYCSDTSYSLLVWSHPSTSGSILKHFTELLNLSRSGNSTSDENSSAKFVSRWNSRTCFSYKDALYIADSGKCSVITDEEISLHPRLVITQLLDLREQFVRIRMYGPKSMAVLEEVLHVVDETDIGSEWMNAFRHLFFCLFYGDFGEFPNGLVLYLLVSDPRVSRPARKCKPTEKRGVRRFPFDLEALPGSVIDFWDAEKRKSVYTLQHLNYNCVMEPAYGNYPTANITDLCDRFKKTTYPVLESRISVEELQKRRSNNLATGSISSCKIPILLVTRNMGSGTTKTSTGVDLVVPAGFGLDFWLALQYGTARAVGLRDQKFFGFESGLFHFPSDVPDCDSGIKEMKEDHRQLSHKYLSRPYNRRVQFRSTLFVKYPFSFAWPVLVRDWNENEISKTSNSKSVYVLRDRKCLDAVDKWIRGKAAVLDAHSCSLVPVQVEAKKRGRPLRYCLICIPTEDDLYLWDIPSNAISENTEGCKRAQNPEETNNPFKAMSSEADGEKGFIELSGNEKLVSLNEMFPDKEILKIRKKNALKRRRRQRAKLAKRQKFENQELSTKDGEETSREIRVATSTSAVEKSYRESCSRSIIGRIVRGEYSFSSAKGRGIGYCSLLSLKNVRNGKVLFRNTTSKYYHFGKLSILSEPVIL</sequence>
<dbReference type="InterPro" id="IPR009723">
    <property type="entry name" value="Pop1_N"/>
</dbReference>
<dbReference type="AlphaFoldDB" id="A0A0N4VH07"/>
<feature type="domain" description="POPLD" evidence="6">
    <location>
        <begin position="534"/>
        <end position="626"/>
    </location>
</feature>
<evidence type="ECO:0000256" key="1">
    <source>
        <dbReference type="ARBA" id="ARBA00004123"/>
    </source>
</evidence>
<keyword evidence="2" id="KW-0819">tRNA processing</keyword>
<evidence type="ECO:0000259" key="7">
    <source>
        <dbReference type="Pfam" id="PF22770"/>
    </source>
</evidence>
<reference evidence="8 9" key="2">
    <citation type="submission" date="2018-10" db="EMBL/GenBank/DDBJ databases">
        <authorList>
            <consortium name="Pathogen Informatics"/>
        </authorList>
    </citation>
    <scope>NUCLEOTIDE SEQUENCE [LARGE SCALE GENOMIC DNA]</scope>
</reference>
<evidence type="ECO:0000256" key="4">
    <source>
        <dbReference type="SAM" id="MobiDB-lite"/>
    </source>
</evidence>
<dbReference type="GO" id="GO:0001682">
    <property type="term" value="P:tRNA 5'-leader removal"/>
    <property type="evidence" value="ECO:0007669"/>
    <property type="project" value="InterPro"/>
</dbReference>